<dbReference type="NCBIfam" id="TIGR00217">
    <property type="entry name" value="malQ"/>
    <property type="match status" value="1"/>
</dbReference>
<comment type="caution">
    <text evidence="11">The sequence shown here is derived from an EMBL/GenBank/DDBJ whole genome shotgun (WGS) entry which is preliminary data.</text>
</comment>
<keyword evidence="5 10" id="KW-0328">Glycosyltransferase</keyword>
<evidence type="ECO:0000256" key="4">
    <source>
        <dbReference type="ARBA" id="ARBA00020295"/>
    </source>
</evidence>
<sequence length="512" mass="59686">MEKRYSGILMHISSLSNQFGIGSFGHSAYAFVDFLDRTEQKFWQVLPLGPLSYGDSPYQSFSAFAGNTYFIDLEFLIRDGLLSWEDLDGLNDQEEQDSVDYAKIFETRRPILEKAVQAFKENRNQDAYQHFLADNMEWVYDFADYMAIKEHFDNKSWIDWPDEEIRRRDFGSLAYYRERLADQIMYHRITQYLFFQQWNDLKSYANSKGIAIIGDMPIYVSADSSDMWTAPHYFKTDGAGRPTVVAGCPPDAFSDTGQLWGNPIYDWNAMASDGFQWWVLRMKKSLELYDWIRIDHFRGFEAYWEVPAEDDTALNGRWVKGPDKRLFNAFKESLGDNLPIIAEDLGLITEEVIELRDHLGLPGMKVLQFAYDSLGDSLYLPHRCDYNTVTYTGTHDNNTIRGWYEDDITEDTRVFFDQYSHRKADETASQAMIRQAWATNSQIAITSMQDLMDLDSKSRMNTPSTLGINWQWRMSSAIIDRMVEDYLFNLTKLYSRERTHQTPPQESYALGD</sequence>
<evidence type="ECO:0000256" key="9">
    <source>
        <dbReference type="ARBA" id="ARBA00031501"/>
    </source>
</evidence>
<organism evidence="11 12">
    <name type="scientific">Streptococcus moroccensis</name>
    <dbReference type="NCBI Taxonomy" id="1451356"/>
    <lineage>
        <taxon>Bacteria</taxon>
        <taxon>Bacillati</taxon>
        <taxon>Bacillota</taxon>
        <taxon>Bacilli</taxon>
        <taxon>Lactobacillales</taxon>
        <taxon>Streptococcaceae</taxon>
        <taxon>Streptococcus</taxon>
    </lineage>
</organism>
<comment type="catalytic activity">
    <reaction evidence="1 10">
        <text>Transfers a segment of a (1-&gt;4)-alpha-D-glucan to a new position in an acceptor, which may be glucose or a (1-&gt;4)-alpha-D-glucan.</text>
        <dbReference type="EC" id="2.4.1.25"/>
    </reaction>
</comment>
<dbReference type="PANTHER" id="PTHR32438">
    <property type="entry name" value="4-ALPHA-GLUCANOTRANSFERASE DPE1, CHLOROPLASTIC/AMYLOPLASTIC"/>
    <property type="match status" value="1"/>
</dbReference>
<dbReference type="EMBL" id="JAUSTM010000002">
    <property type="protein sequence ID" value="MDQ0221749.1"/>
    <property type="molecule type" value="Genomic_DNA"/>
</dbReference>
<keyword evidence="12" id="KW-1185">Reference proteome</keyword>
<evidence type="ECO:0000256" key="8">
    <source>
        <dbReference type="ARBA" id="ARBA00031423"/>
    </source>
</evidence>
<dbReference type="NCBIfam" id="NF011080">
    <property type="entry name" value="PRK14508.1-3"/>
    <property type="match status" value="1"/>
</dbReference>
<keyword evidence="6 10" id="KW-0808">Transferase</keyword>
<reference evidence="11 12" key="1">
    <citation type="submission" date="2023-07" db="EMBL/GenBank/DDBJ databases">
        <title>Genomic Encyclopedia of Type Strains, Phase IV (KMG-IV): sequencing the most valuable type-strain genomes for metagenomic binning, comparative biology and taxonomic classification.</title>
        <authorList>
            <person name="Goeker M."/>
        </authorList>
    </citation>
    <scope>NUCLEOTIDE SEQUENCE [LARGE SCALE GENOMIC DNA]</scope>
    <source>
        <strain evidence="11 12">DSM 105143</strain>
    </source>
</reference>
<accession>A0ABT9YPU9</accession>
<comment type="similarity">
    <text evidence="2 10">Belongs to the disproportionating enzyme family.</text>
</comment>
<dbReference type="RefSeq" id="WP_307120979.1">
    <property type="nucleotide sequence ID" value="NZ_JAUSTM010000002.1"/>
</dbReference>
<dbReference type="PANTHER" id="PTHR32438:SF5">
    <property type="entry name" value="4-ALPHA-GLUCANOTRANSFERASE DPE1, CHLOROPLASTIC_AMYLOPLASTIC"/>
    <property type="match status" value="1"/>
</dbReference>
<protein>
    <recommendedName>
        <fullName evidence="4 10">4-alpha-glucanotransferase</fullName>
        <ecNumber evidence="3 10">2.4.1.25</ecNumber>
    </recommendedName>
    <alternativeName>
        <fullName evidence="8 10">Amylomaltase</fullName>
    </alternativeName>
    <alternativeName>
        <fullName evidence="9 10">Disproportionating enzyme</fullName>
    </alternativeName>
</protein>
<keyword evidence="7 10" id="KW-0119">Carbohydrate metabolism</keyword>
<gene>
    <name evidence="11" type="ORF">J2S23_000281</name>
</gene>
<evidence type="ECO:0000256" key="10">
    <source>
        <dbReference type="RuleBase" id="RU361207"/>
    </source>
</evidence>
<dbReference type="Pfam" id="PF02446">
    <property type="entry name" value="Glyco_hydro_77"/>
    <property type="match status" value="1"/>
</dbReference>
<evidence type="ECO:0000256" key="7">
    <source>
        <dbReference type="ARBA" id="ARBA00023277"/>
    </source>
</evidence>
<dbReference type="Gene3D" id="3.20.20.80">
    <property type="entry name" value="Glycosidases"/>
    <property type="match status" value="1"/>
</dbReference>
<evidence type="ECO:0000256" key="3">
    <source>
        <dbReference type="ARBA" id="ARBA00012560"/>
    </source>
</evidence>
<dbReference type="EC" id="2.4.1.25" evidence="3 10"/>
<dbReference type="InterPro" id="IPR017853">
    <property type="entry name" value="GH"/>
</dbReference>
<dbReference type="InterPro" id="IPR003385">
    <property type="entry name" value="Glyco_hydro_77"/>
</dbReference>
<name>A0ABT9YPU9_9STRE</name>
<dbReference type="SUPFAM" id="SSF51445">
    <property type="entry name" value="(Trans)glycosidases"/>
    <property type="match status" value="1"/>
</dbReference>
<evidence type="ECO:0000256" key="2">
    <source>
        <dbReference type="ARBA" id="ARBA00005684"/>
    </source>
</evidence>
<evidence type="ECO:0000313" key="11">
    <source>
        <dbReference type="EMBL" id="MDQ0221749.1"/>
    </source>
</evidence>
<evidence type="ECO:0000256" key="6">
    <source>
        <dbReference type="ARBA" id="ARBA00022679"/>
    </source>
</evidence>
<evidence type="ECO:0000256" key="5">
    <source>
        <dbReference type="ARBA" id="ARBA00022676"/>
    </source>
</evidence>
<dbReference type="Proteomes" id="UP001223079">
    <property type="component" value="Unassembled WGS sequence"/>
</dbReference>
<evidence type="ECO:0000256" key="1">
    <source>
        <dbReference type="ARBA" id="ARBA00000439"/>
    </source>
</evidence>
<evidence type="ECO:0000313" key="12">
    <source>
        <dbReference type="Proteomes" id="UP001223079"/>
    </source>
</evidence>
<proteinExistence type="inferred from homology"/>
<dbReference type="GO" id="GO:0004134">
    <property type="term" value="F:4-alpha-glucanotransferase activity"/>
    <property type="evidence" value="ECO:0007669"/>
    <property type="project" value="UniProtKB-EC"/>
</dbReference>